<organism evidence="3 4">
    <name type="scientific">Corynebacterium poyangense</name>
    <dbReference type="NCBI Taxonomy" id="2684405"/>
    <lineage>
        <taxon>Bacteria</taxon>
        <taxon>Bacillati</taxon>
        <taxon>Actinomycetota</taxon>
        <taxon>Actinomycetes</taxon>
        <taxon>Mycobacteriales</taxon>
        <taxon>Corynebacteriaceae</taxon>
        <taxon>Corynebacterium</taxon>
    </lineage>
</organism>
<dbReference type="RefSeq" id="WP_187974604.1">
    <property type="nucleotide sequence ID" value="NZ_CP046884.1"/>
</dbReference>
<gene>
    <name evidence="3" type="primary">paaJ</name>
    <name evidence="3" type="ORF">GP475_12095</name>
</gene>
<dbReference type="Pfam" id="PF23451">
    <property type="entry name" value="Zn_ribbon_PaaD"/>
    <property type="match status" value="1"/>
</dbReference>
<dbReference type="Gene3D" id="3.30.300.130">
    <property type="entry name" value="Fe-S cluster assembly (FSCA)"/>
    <property type="match status" value="1"/>
</dbReference>
<dbReference type="SUPFAM" id="SSF117916">
    <property type="entry name" value="Fe-S cluster assembly (FSCA) domain-like"/>
    <property type="match status" value="1"/>
</dbReference>
<dbReference type="PANTHER" id="PTHR42831">
    <property type="entry name" value="FE-S PROTEIN MATURATION AUXILIARY FACTOR YITW"/>
    <property type="match status" value="1"/>
</dbReference>
<evidence type="ECO:0000313" key="3">
    <source>
        <dbReference type="EMBL" id="QNQ91292.1"/>
    </source>
</evidence>
<accession>A0A7H0SRW7</accession>
<evidence type="ECO:0000259" key="1">
    <source>
        <dbReference type="Pfam" id="PF01883"/>
    </source>
</evidence>
<feature type="domain" description="MIP18 family-like" evidence="1">
    <location>
        <begin position="10"/>
        <end position="74"/>
    </location>
</feature>
<dbReference type="PANTHER" id="PTHR42831:SF3">
    <property type="entry name" value="1,2-PHENYLACETYL-COA EPOXIDASE, SUBUNIT D-RELATED"/>
    <property type="match status" value="1"/>
</dbReference>
<protein>
    <submittedName>
        <fullName evidence="3">Phenylacetate-CoA oxygenase subunit PaaJ</fullName>
    </submittedName>
</protein>
<feature type="domain" description="PaaD zinc beta ribbon" evidence="2">
    <location>
        <begin position="126"/>
        <end position="166"/>
    </location>
</feature>
<dbReference type="Pfam" id="PF01883">
    <property type="entry name" value="FeS_assembly_P"/>
    <property type="match status" value="1"/>
</dbReference>
<keyword evidence="4" id="KW-1185">Reference proteome</keyword>
<dbReference type="InterPro" id="IPR011883">
    <property type="entry name" value="PaaD-like"/>
</dbReference>
<sequence length="168" mass="18224">MQRPQEPQLAAIWDAAARVPDPEIPVISIADLGILREVGQKADGTPVITITPTYSGCPAMDTIANDVVAAVEPLGLGTPHVEFSLSPAWSTDWISEAGRQALKDYGIAPPVRRTRTPGVVPLTITMPVECPRCGSRNTTLLTRFGSTSCKALYTCRDCLEPFDYFKEH</sequence>
<evidence type="ECO:0000313" key="4">
    <source>
        <dbReference type="Proteomes" id="UP000516320"/>
    </source>
</evidence>
<dbReference type="InterPro" id="IPR002744">
    <property type="entry name" value="MIP18-like"/>
</dbReference>
<reference evidence="3 4" key="1">
    <citation type="submission" date="2019-12" db="EMBL/GenBank/DDBJ databases">
        <title>Corynebacterium sp. nov., isolated from feces of the Anser Albifrons in China.</title>
        <authorList>
            <person name="Liu Q."/>
        </authorList>
    </citation>
    <scope>NUCLEOTIDE SEQUENCE [LARGE SCALE GENOMIC DNA]</scope>
    <source>
        <strain evidence="3 4">4H37-19</strain>
    </source>
</reference>
<name>A0A7H0SRW7_9CORY</name>
<evidence type="ECO:0000259" key="2">
    <source>
        <dbReference type="Pfam" id="PF23451"/>
    </source>
</evidence>
<dbReference type="InterPro" id="IPR056572">
    <property type="entry name" value="Zn_ribbon_PaaD"/>
</dbReference>
<dbReference type="AlphaFoldDB" id="A0A7H0SRW7"/>
<dbReference type="InterPro" id="IPR034904">
    <property type="entry name" value="FSCA_dom_sf"/>
</dbReference>
<dbReference type="EMBL" id="CP046884">
    <property type="protein sequence ID" value="QNQ91292.1"/>
    <property type="molecule type" value="Genomic_DNA"/>
</dbReference>
<dbReference type="InterPro" id="IPR052339">
    <property type="entry name" value="Fe-S_Maturation_MIP18"/>
</dbReference>
<dbReference type="KEGG" id="cpoy:GP475_12095"/>
<proteinExistence type="predicted"/>
<dbReference type="NCBIfam" id="TIGR02159">
    <property type="entry name" value="PA_CoA_Oxy4"/>
    <property type="match status" value="1"/>
</dbReference>
<dbReference type="Proteomes" id="UP000516320">
    <property type="component" value="Chromosome"/>
</dbReference>